<sequence length="190" mass="21080">MKPISQLKKGIRRRQCKPSLLSPWRRIRRGGGFCFGGCGARCFSGGRRGSFCDLAGDVGVSSFLLFFCERVGNWCIPVGLRLVRVAGFLGGDGLLFRLLVVWPAVADIVFLFRLVKVTADSRSAELTHLVGYQAVDLAASPRFGVPWRDGRRIWRFQAVKVTNGMPEMKKKMNSSHRGSFVIFFSSGSCL</sequence>
<protein>
    <submittedName>
        <fullName evidence="1">Uncharacterized protein</fullName>
    </submittedName>
</protein>
<keyword evidence="2" id="KW-1185">Reference proteome</keyword>
<comment type="caution">
    <text evidence="1">The sequence shown here is derived from an EMBL/GenBank/DDBJ whole genome shotgun (WGS) entry which is preliminary data.</text>
</comment>
<evidence type="ECO:0000313" key="2">
    <source>
        <dbReference type="Proteomes" id="UP000823388"/>
    </source>
</evidence>
<name>A0A8T0TP70_PANVG</name>
<gene>
    <name evidence="1" type="ORF">PVAP13_4KG228005</name>
</gene>
<organism evidence="1 2">
    <name type="scientific">Panicum virgatum</name>
    <name type="common">Blackwell switchgrass</name>
    <dbReference type="NCBI Taxonomy" id="38727"/>
    <lineage>
        <taxon>Eukaryota</taxon>
        <taxon>Viridiplantae</taxon>
        <taxon>Streptophyta</taxon>
        <taxon>Embryophyta</taxon>
        <taxon>Tracheophyta</taxon>
        <taxon>Spermatophyta</taxon>
        <taxon>Magnoliopsida</taxon>
        <taxon>Liliopsida</taxon>
        <taxon>Poales</taxon>
        <taxon>Poaceae</taxon>
        <taxon>PACMAD clade</taxon>
        <taxon>Panicoideae</taxon>
        <taxon>Panicodae</taxon>
        <taxon>Paniceae</taxon>
        <taxon>Panicinae</taxon>
        <taxon>Panicum</taxon>
        <taxon>Panicum sect. Hiantes</taxon>
    </lineage>
</organism>
<reference evidence="1" key="1">
    <citation type="submission" date="2020-05" db="EMBL/GenBank/DDBJ databases">
        <title>WGS assembly of Panicum virgatum.</title>
        <authorList>
            <person name="Lovell J.T."/>
            <person name="Jenkins J."/>
            <person name="Shu S."/>
            <person name="Juenger T.E."/>
            <person name="Schmutz J."/>
        </authorList>
    </citation>
    <scope>NUCLEOTIDE SEQUENCE</scope>
    <source>
        <strain evidence="1">AP13</strain>
    </source>
</reference>
<evidence type="ECO:0000313" key="1">
    <source>
        <dbReference type="EMBL" id="KAG2610823.1"/>
    </source>
</evidence>
<accession>A0A8T0TP70</accession>
<proteinExistence type="predicted"/>
<dbReference type="AlphaFoldDB" id="A0A8T0TP70"/>
<dbReference type="EMBL" id="CM029043">
    <property type="protein sequence ID" value="KAG2610823.1"/>
    <property type="molecule type" value="Genomic_DNA"/>
</dbReference>
<dbReference type="Proteomes" id="UP000823388">
    <property type="component" value="Chromosome 4K"/>
</dbReference>